<dbReference type="RefSeq" id="WP_055094937.1">
    <property type="nucleotide sequence ID" value="NZ_JRLF01000010.1"/>
</dbReference>
<comment type="caution">
    <text evidence="2">The sequence shown here is derived from an EMBL/GenBank/DDBJ whole genome shotgun (WGS) entry which is preliminary data.</text>
</comment>
<dbReference type="Gene3D" id="3.40.50.300">
    <property type="entry name" value="P-loop containing nucleotide triphosphate hydrolases"/>
    <property type="match status" value="1"/>
</dbReference>
<dbReference type="InterPro" id="IPR027417">
    <property type="entry name" value="P-loop_NTPase"/>
</dbReference>
<evidence type="ECO:0000259" key="1">
    <source>
        <dbReference type="SMART" id="SM00382"/>
    </source>
</evidence>
<dbReference type="GO" id="GO:0005524">
    <property type="term" value="F:ATP binding"/>
    <property type="evidence" value="ECO:0007669"/>
    <property type="project" value="InterPro"/>
</dbReference>
<dbReference type="Proteomes" id="UP000050443">
    <property type="component" value="Unassembled WGS sequence"/>
</dbReference>
<organism evidence="2 3">
    <name type="scientific">Flavobacterium aquidurense</name>
    <dbReference type="NCBI Taxonomy" id="362413"/>
    <lineage>
        <taxon>Bacteria</taxon>
        <taxon>Pseudomonadati</taxon>
        <taxon>Bacteroidota</taxon>
        <taxon>Flavobacteriia</taxon>
        <taxon>Flavobacteriales</taxon>
        <taxon>Flavobacteriaceae</taxon>
        <taxon>Flavobacterium</taxon>
    </lineage>
</organism>
<dbReference type="CDD" id="cd19481">
    <property type="entry name" value="RecA-like_protease"/>
    <property type="match status" value="1"/>
</dbReference>
<evidence type="ECO:0000313" key="3">
    <source>
        <dbReference type="Proteomes" id="UP000050443"/>
    </source>
</evidence>
<accession>A0A0Q1BIG4</accession>
<dbReference type="SMART" id="SM00382">
    <property type="entry name" value="AAA"/>
    <property type="match status" value="1"/>
</dbReference>
<dbReference type="AlphaFoldDB" id="A0A0Q1BIG4"/>
<sequence length="237" mass="27303">MNLYELTVNDTEKIVLDDLLFSEENKAALTQTIKEHQYLEELKKYNLKVDHKILLHGHSGCGKTTTAKAIATALNKNVVIINLSTLINARIGETSKNVKAIFDKAIRENAVLFLDEFDQIGKSRDSEDKDVGEMRRLVNTIIQLIDYLPTNCLLICATNHYHTIDTALLRRFQIRLQFEMPNESELDLYYDRLLVGFPSHLQDISRKYNISYAEAKDYVNTIMKKQIIAELELQKLL</sequence>
<reference evidence="2 3" key="1">
    <citation type="submission" date="2014-09" db="EMBL/GenBank/DDBJ databases">
        <title>Genome sequence of Flavobacterium aquidurense RC62.</title>
        <authorList>
            <person name="Kim J.F."/>
            <person name="Kwak M.-J."/>
        </authorList>
    </citation>
    <scope>NUCLEOTIDE SEQUENCE [LARGE SCALE GENOMIC DNA]</scope>
    <source>
        <strain evidence="2 3">RC62</strain>
    </source>
</reference>
<dbReference type="PANTHER" id="PTHR23077">
    <property type="entry name" value="AAA-FAMILY ATPASE"/>
    <property type="match status" value="1"/>
</dbReference>
<feature type="domain" description="AAA+ ATPase" evidence="1">
    <location>
        <begin position="49"/>
        <end position="182"/>
    </location>
</feature>
<dbReference type="PATRIC" id="fig|362413.3.peg.354"/>
<dbReference type="Pfam" id="PF00004">
    <property type="entry name" value="AAA"/>
    <property type="match status" value="1"/>
</dbReference>
<evidence type="ECO:0000313" key="2">
    <source>
        <dbReference type="EMBL" id="KQB40479.1"/>
    </source>
</evidence>
<proteinExistence type="predicted"/>
<dbReference type="SUPFAM" id="SSF52540">
    <property type="entry name" value="P-loop containing nucleoside triphosphate hydrolases"/>
    <property type="match status" value="1"/>
</dbReference>
<protein>
    <submittedName>
        <fullName evidence="2">AAA ATPase, central domain protein</fullName>
    </submittedName>
</protein>
<dbReference type="GO" id="GO:0016887">
    <property type="term" value="F:ATP hydrolysis activity"/>
    <property type="evidence" value="ECO:0007669"/>
    <property type="project" value="InterPro"/>
</dbReference>
<dbReference type="STRING" id="362413.RC62_369"/>
<dbReference type="EMBL" id="JRLF01000010">
    <property type="protein sequence ID" value="KQB40479.1"/>
    <property type="molecule type" value="Genomic_DNA"/>
</dbReference>
<dbReference type="InterPro" id="IPR003593">
    <property type="entry name" value="AAA+_ATPase"/>
</dbReference>
<dbReference type="InterPro" id="IPR050168">
    <property type="entry name" value="AAA_ATPase_domain"/>
</dbReference>
<gene>
    <name evidence="2" type="ORF">RC62_369</name>
</gene>
<dbReference type="PANTHER" id="PTHR23077:SF198">
    <property type="entry name" value="ATP-DEPENDENT ZINC METALLOPROTEASE FTSH"/>
    <property type="match status" value="1"/>
</dbReference>
<dbReference type="OrthoDB" id="7438987at2"/>
<name>A0A0Q1BIG4_9FLAO</name>
<dbReference type="InterPro" id="IPR003959">
    <property type="entry name" value="ATPase_AAA_core"/>
</dbReference>